<feature type="compositionally biased region" description="Low complexity" evidence="1">
    <location>
        <begin position="53"/>
        <end position="63"/>
    </location>
</feature>
<evidence type="ECO:0000313" key="2">
    <source>
        <dbReference type="EMBL" id="QBF23808.1"/>
    </source>
</evidence>
<feature type="region of interest" description="Disordered" evidence="1">
    <location>
        <begin position="1"/>
        <end position="63"/>
    </location>
</feature>
<evidence type="ECO:0000313" key="3">
    <source>
        <dbReference type="Proteomes" id="UP000289726"/>
    </source>
</evidence>
<sequence length="93" mass="10357">MLALVLNHTKNDHENQFINGPFPDSNFPGNPKPDKKEKKPKKPKNPNEDDDQSQNNSSNVSAMNSDSLSGLLYVLTPPELILKILNLIVVFSD</sequence>
<keyword evidence="3" id="KW-1185">Reference proteome</keyword>
<dbReference type="RefSeq" id="WP_130427573.1">
    <property type="nucleotide sequence ID" value="NZ_CP035949.1"/>
</dbReference>
<dbReference type="Proteomes" id="UP000289726">
    <property type="component" value="Chromosome"/>
</dbReference>
<organism evidence="2 3">
    <name type="scientific">'Catharanthus roseus' aster yellows phytoplasma</name>
    <dbReference type="NCBI Taxonomy" id="1193712"/>
    <lineage>
        <taxon>Bacteria</taxon>
        <taxon>Bacillati</taxon>
        <taxon>Mycoplasmatota</taxon>
        <taxon>Mollicutes</taxon>
        <taxon>Acholeplasmatales</taxon>
        <taxon>Acholeplasmataceae</taxon>
        <taxon>Candidatus Phytoplasma</taxon>
        <taxon>16SrI (Aster yellows group)</taxon>
    </lineage>
</organism>
<dbReference type="AlphaFoldDB" id="A0A4P6MCZ6"/>
<protein>
    <submittedName>
        <fullName evidence="2">Uncharacterized protein</fullName>
    </submittedName>
</protein>
<accession>A0A4P6MCZ6</accession>
<evidence type="ECO:0000256" key="1">
    <source>
        <dbReference type="SAM" id="MobiDB-lite"/>
    </source>
</evidence>
<name>A0A4P6MCZ6_9MOLU</name>
<dbReference type="EMBL" id="CP035949">
    <property type="protein sequence ID" value="QBF23808.1"/>
    <property type="molecule type" value="Genomic_DNA"/>
</dbReference>
<gene>
    <name evidence="2" type="ORF">EXT02_01175</name>
</gene>
<proteinExistence type="predicted"/>
<reference evidence="2 3" key="1">
    <citation type="submission" date="2019-02" db="EMBL/GenBank/DDBJ databases">
        <title>Draft Genome Sequence of Maize Bushy Stunt-like Phytoplasma group 16SrI-B (Aster yellows) in South Africa.</title>
        <authorList>
            <person name="Coetzee B."/>
            <person name="Douglas-Smit N."/>
            <person name="Maree H.J."/>
            <person name="Burger J.T."/>
            <person name="Kruger K."/>
            <person name="Pietersen G."/>
        </authorList>
    </citation>
    <scope>NUCLEOTIDE SEQUENCE [LARGE SCALE GENOMIC DNA]</scope>
    <source>
        <strain evidence="2 3">De Villa</strain>
    </source>
</reference>